<dbReference type="InterPro" id="IPR014030">
    <property type="entry name" value="Ketoacyl_synth_N"/>
</dbReference>
<dbReference type="InterPro" id="IPR013968">
    <property type="entry name" value="PKS_KR"/>
</dbReference>
<evidence type="ECO:0000313" key="9">
    <source>
        <dbReference type="EMBL" id="EST55787.1"/>
    </source>
</evidence>
<dbReference type="eggNOG" id="COG3321">
    <property type="taxonomic scope" value="Bacteria"/>
</dbReference>
<dbReference type="SUPFAM" id="SSF47336">
    <property type="entry name" value="ACP-like"/>
    <property type="match status" value="1"/>
</dbReference>
<dbReference type="InterPro" id="IPR014043">
    <property type="entry name" value="Acyl_transferase_dom"/>
</dbReference>
<evidence type="ECO:0000256" key="5">
    <source>
        <dbReference type="ARBA" id="ARBA00023098"/>
    </source>
</evidence>
<keyword evidence="2" id="KW-0597">Phosphoprotein</keyword>
<dbReference type="STRING" id="1408254.T458_00155"/>
<dbReference type="InterPro" id="IPR036736">
    <property type="entry name" value="ACP-like_sf"/>
</dbReference>
<dbReference type="InterPro" id="IPR009081">
    <property type="entry name" value="PP-bd_ACP"/>
</dbReference>
<feature type="domain" description="Ketosynthase family 3 (KS3)" evidence="8">
    <location>
        <begin position="10"/>
        <end position="437"/>
    </location>
</feature>
<dbReference type="PANTHER" id="PTHR43775:SF51">
    <property type="entry name" value="INACTIVE PHENOLPHTHIOCEROL SYNTHESIS POLYKETIDE SYNTHASE TYPE I PKS1-RELATED"/>
    <property type="match status" value="1"/>
</dbReference>
<dbReference type="InterPro" id="IPR036291">
    <property type="entry name" value="NAD(P)-bd_dom_sf"/>
</dbReference>
<dbReference type="PROSITE" id="PS52004">
    <property type="entry name" value="KS3_2"/>
    <property type="match status" value="1"/>
</dbReference>
<dbReference type="Gene3D" id="3.30.70.3290">
    <property type="match status" value="1"/>
</dbReference>
<accession>V6MC03</accession>
<dbReference type="SMART" id="SM00822">
    <property type="entry name" value="PKS_KR"/>
    <property type="match status" value="1"/>
</dbReference>
<dbReference type="InterPro" id="IPR020806">
    <property type="entry name" value="PKS_PP-bd"/>
</dbReference>
<sequence>MSMDDTQAYLGGVAIIGMSGRFPGAQSVSQFWQNLVNGRETITFFSKEELLAAGVAEELINHPDFVPAQGVLEGIEWFDASFFGFSPREAELLDPQQRLFLECVWESLEMAGYSPYDTEAIIGVFAGAPSSTYFLHNLLPNLEHLSSSGAWQIAIGNEKDHMPTRTSYKLNLRGPSVNVNTACSTSLVATHLACQSLLSYHCDMALAGGVTIKVPQHTGYLYQEGWIASPDGHTRAFDKNAQGSGFGNGVGVVLLKRLEDAIADRDLIYAVIKGSSINNDGSSRVGYTAPSVEGQIEVIATAQAVAQVEPRTIDYIETHGTGTALGDPIEASALIRVFEENTDEKQFCALGSVKTNVGHLDSAAGMAGLIKTTMALHHKQIPATLHFQEPNQQIPLADSPFYINTELMEWKSSEGPRRAGISSFGIGGTNAHLILEEAPPREKTGSFRPHQLILLSAKTKDALEQMTDRLIRHMEEQPQQSLAEIAYTLQTGRAHFPHRRMLVCQTAKEARERLALRDARRVLSGEMSGTNKEVAFLFPGLGEQYVNMTLGLYGQEHVFTQEIDHCSELLKPHLGEDLRNILFQPQQQKEVETSEPGRLDLRKLLGRSQEGNDPAQELLNRTKYAHPTLFVLEYALAQQWMAWGIKPAAMVGYSIGEYTAACLSGVISKEDALYLIAKRAELIETLPPGAMLGAPMSADELIELLKPGLSLAADNAPDLSVAAGPVHLIAALEAELAMREIPTRRLQTTHAFHSAMMEPLRDAFQSMVAGIRLHPPQIPYVSTVTGTWITPDEATDPRYWSEHMCKPVRFGKAVRSLHEAFPGQVWLEVGPGHSLGNLVMHNEEALSGERPAVIPTVRHLYDLSSDAEFLLQSIGKLWLEGVRFDWHHYWGEDKPYRASLPTYPFERERYWVDPVVAREEKNATTVDVRLAVKDWFSYPIWEQNVQPERLPLEKQASGKTRWLFFANESFVSRHVHTVLRQEDSEAEVYTIFAGTDYKQAGPYEFTIEPDNPTHYEMLVKALHSGSSPFPSRIVHAWHVDHDEESNEEITWPHAFWQQQRLGFRSLLSLTQAMSRQHVDQNCMISVITSGLSDVTGDEILVPEKSTLLALLKVIPQEYRNMTCRHIDIPVALANKRGTERLLAQLTEEILYPSVDPTVALRGARRYRQTYEAVSLPKSDTTPAILRQGGVYLITGGLGRLGMLFADYLAQQVQAKLVLTGRTILSALENEDNRGCEGDQSLRAIIEKWQSIGGEVLMLQADVASLEQMRAAVAQAIHRFGRIDGVIHTAGIMGEAAHADILDTDEEMIQKNFLPKVQGFYVLQDALKDVPLDFTLYLSSLSATLGGLGASAYAAAHTFLDYAARNSSHAKSSPVISVDWDGAATDTETLDAIDRIFAAKSHEIPLIVSTRRLSDMVKKWLTSAPDPLHSEKQSISTGSSYARPHLKNAYVAPQTELEQLIAAIWSPLLGIEQIGVHDRFFDLGGDSLIGTQLISRLRATFEIDLTLRMLFEIPTVAEQAALIEEILLSKVEALDETIVSSMETEYMKN</sequence>
<organism evidence="9 10">
    <name type="scientific">Brevibacillus panacihumi W25</name>
    <dbReference type="NCBI Taxonomy" id="1408254"/>
    <lineage>
        <taxon>Bacteria</taxon>
        <taxon>Bacillati</taxon>
        <taxon>Bacillota</taxon>
        <taxon>Bacilli</taxon>
        <taxon>Bacillales</taxon>
        <taxon>Paenibacillaceae</taxon>
        <taxon>Brevibacillus</taxon>
    </lineage>
</organism>
<evidence type="ECO:0000259" key="7">
    <source>
        <dbReference type="PROSITE" id="PS50075"/>
    </source>
</evidence>
<feature type="domain" description="Carrier" evidence="7">
    <location>
        <begin position="1451"/>
        <end position="1526"/>
    </location>
</feature>
<dbReference type="PATRIC" id="fig|1408254.3.peg.30"/>
<dbReference type="FunFam" id="1.10.1200.10:FF:000016">
    <property type="entry name" value="Non-ribosomal peptide synthase"/>
    <property type="match status" value="1"/>
</dbReference>
<dbReference type="SUPFAM" id="SSF51735">
    <property type="entry name" value="NAD(P)-binding Rossmann-fold domains"/>
    <property type="match status" value="2"/>
</dbReference>
<dbReference type="Gene3D" id="3.40.47.10">
    <property type="match status" value="1"/>
</dbReference>
<name>V6MC03_9BACL</name>
<keyword evidence="3" id="KW-0808">Transferase</keyword>
<evidence type="ECO:0000313" key="10">
    <source>
        <dbReference type="Proteomes" id="UP000017973"/>
    </source>
</evidence>
<keyword evidence="10" id="KW-1185">Reference proteome</keyword>
<dbReference type="SMART" id="SM00827">
    <property type="entry name" value="PKS_AT"/>
    <property type="match status" value="1"/>
</dbReference>
<dbReference type="OrthoDB" id="9765680at2"/>
<comment type="caution">
    <text evidence="9">The sequence shown here is derived from an EMBL/GenBank/DDBJ whole genome shotgun (WGS) entry which is preliminary data.</text>
</comment>
<dbReference type="GO" id="GO:0004312">
    <property type="term" value="F:fatty acid synthase activity"/>
    <property type="evidence" value="ECO:0007669"/>
    <property type="project" value="TreeGrafter"/>
</dbReference>
<keyword evidence="4" id="KW-0276">Fatty acid metabolism</keyword>
<dbReference type="InterPro" id="IPR016035">
    <property type="entry name" value="Acyl_Trfase/lysoPLipase"/>
</dbReference>
<dbReference type="PROSITE" id="PS50075">
    <property type="entry name" value="CARRIER"/>
    <property type="match status" value="1"/>
</dbReference>
<dbReference type="EMBL" id="AYJU01000001">
    <property type="protein sequence ID" value="EST55787.1"/>
    <property type="molecule type" value="Genomic_DNA"/>
</dbReference>
<dbReference type="GO" id="GO:0044550">
    <property type="term" value="P:secondary metabolite biosynthetic process"/>
    <property type="evidence" value="ECO:0007669"/>
    <property type="project" value="UniProtKB-ARBA"/>
</dbReference>
<dbReference type="Proteomes" id="UP000017973">
    <property type="component" value="Unassembled WGS sequence"/>
</dbReference>
<dbReference type="Pfam" id="PF08659">
    <property type="entry name" value="KR"/>
    <property type="match status" value="1"/>
</dbReference>
<evidence type="ECO:0000256" key="6">
    <source>
        <dbReference type="ARBA" id="ARBA00023268"/>
    </source>
</evidence>
<dbReference type="GO" id="GO:0006633">
    <property type="term" value="P:fatty acid biosynthetic process"/>
    <property type="evidence" value="ECO:0007669"/>
    <property type="project" value="TreeGrafter"/>
</dbReference>
<protein>
    <submittedName>
        <fullName evidence="9">Polyketide synthase</fullName>
    </submittedName>
</protein>
<evidence type="ECO:0000259" key="8">
    <source>
        <dbReference type="PROSITE" id="PS52004"/>
    </source>
</evidence>
<dbReference type="RefSeq" id="WP_023554133.1">
    <property type="nucleotide sequence ID" value="NZ_KI629782.1"/>
</dbReference>
<dbReference type="Pfam" id="PF00550">
    <property type="entry name" value="PP-binding"/>
    <property type="match status" value="1"/>
</dbReference>
<dbReference type="InterPro" id="IPR014031">
    <property type="entry name" value="Ketoacyl_synth_C"/>
</dbReference>
<dbReference type="SUPFAM" id="SSF52151">
    <property type="entry name" value="FabD/lysophospholipase-like"/>
    <property type="match status" value="1"/>
</dbReference>
<dbReference type="Pfam" id="PF21394">
    <property type="entry name" value="Beta-ketacyl_N"/>
    <property type="match status" value="1"/>
</dbReference>
<dbReference type="HOGENOM" id="CLU_000022_35_4_9"/>
<dbReference type="SUPFAM" id="SSF53901">
    <property type="entry name" value="Thiolase-like"/>
    <property type="match status" value="1"/>
</dbReference>
<dbReference type="Pfam" id="PF22621">
    <property type="entry name" value="CurL-like_PKS_C"/>
    <property type="match status" value="1"/>
</dbReference>
<proteinExistence type="predicted"/>
<dbReference type="InterPro" id="IPR016039">
    <property type="entry name" value="Thiolase-like"/>
</dbReference>
<dbReference type="GO" id="GO:0031177">
    <property type="term" value="F:phosphopantetheine binding"/>
    <property type="evidence" value="ECO:0007669"/>
    <property type="project" value="InterPro"/>
</dbReference>
<dbReference type="CDD" id="cd08953">
    <property type="entry name" value="KR_2_SDR_x"/>
    <property type="match status" value="1"/>
</dbReference>
<dbReference type="Gene3D" id="3.40.366.10">
    <property type="entry name" value="Malonyl-Coenzyme A Acyl Carrier Protein, domain 2"/>
    <property type="match status" value="1"/>
</dbReference>
<dbReference type="InterPro" id="IPR001227">
    <property type="entry name" value="Ac_transferase_dom_sf"/>
</dbReference>
<reference evidence="9 10" key="1">
    <citation type="journal article" date="2014" name="Genome Announc.">
        <title>Draft Genome Sequence of Brevibacillus panacihumi Strain W25, a Halotolerant Hydrocarbon-Degrading Bacterium.</title>
        <authorList>
            <person name="Wang X."/>
            <person name="Jin D."/>
            <person name="Zhou L."/>
            <person name="Wu L."/>
            <person name="An W."/>
            <person name="Chen Y."/>
            <person name="Zhao L."/>
        </authorList>
    </citation>
    <scope>NUCLEOTIDE SEQUENCE [LARGE SCALE GENOMIC DNA]</scope>
    <source>
        <strain evidence="9 10">W25</strain>
    </source>
</reference>
<keyword evidence="6" id="KW-0511">Multifunctional enzyme</keyword>
<dbReference type="SMART" id="SM00825">
    <property type="entry name" value="PKS_KS"/>
    <property type="match status" value="1"/>
</dbReference>
<dbReference type="InterPro" id="IPR006162">
    <property type="entry name" value="Ppantetheine_attach_site"/>
</dbReference>
<dbReference type="PANTHER" id="PTHR43775">
    <property type="entry name" value="FATTY ACID SYNTHASE"/>
    <property type="match status" value="1"/>
</dbReference>
<dbReference type="Gene3D" id="3.30.70.250">
    <property type="entry name" value="Malonyl-CoA ACP transacylase, ACP-binding"/>
    <property type="match status" value="1"/>
</dbReference>
<evidence type="ECO:0000256" key="3">
    <source>
        <dbReference type="ARBA" id="ARBA00022679"/>
    </source>
</evidence>
<dbReference type="InterPro" id="IPR057326">
    <property type="entry name" value="KR_dom"/>
</dbReference>
<dbReference type="InterPro" id="IPR049490">
    <property type="entry name" value="C883_1060-like_KR_N"/>
</dbReference>
<evidence type="ECO:0000256" key="2">
    <source>
        <dbReference type="ARBA" id="ARBA00022553"/>
    </source>
</evidence>
<dbReference type="Pfam" id="PF00109">
    <property type="entry name" value="ketoacyl-synt"/>
    <property type="match status" value="1"/>
</dbReference>
<dbReference type="CDD" id="cd00833">
    <property type="entry name" value="PKS"/>
    <property type="match status" value="1"/>
</dbReference>
<keyword evidence="5" id="KW-0443">Lipid metabolism</keyword>
<dbReference type="FunFam" id="3.40.47.10:FF:000042">
    <property type="entry name" value="Polyketide synthase Pks13"/>
    <property type="match status" value="1"/>
</dbReference>
<dbReference type="Gene3D" id="3.40.50.720">
    <property type="entry name" value="NAD(P)-binding Rossmann-like Domain"/>
    <property type="match status" value="1"/>
</dbReference>
<evidence type="ECO:0000256" key="4">
    <source>
        <dbReference type="ARBA" id="ARBA00022832"/>
    </source>
</evidence>
<gene>
    <name evidence="9" type="ORF">T458_00155</name>
</gene>
<dbReference type="Pfam" id="PF02801">
    <property type="entry name" value="Ketoacyl-synt_C"/>
    <property type="match status" value="1"/>
</dbReference>
<dbReference type="Pfam" id="PF00698">
    <property type="entry name" value="Acyl_transf_1"/>
    <property type="match status" value="1"/>
</dbReference>
<dbReference type="SMART" id="SM00823">
    <property type="entry name" value="PKS_PP"/>
    <property type="match status" value="1"/>
</dbReference>
<evidence type="ECO:0000256" key="1">
    <source>
        <dbReference type="ARBA" id="ARBA00022450"/>
    </source>
</evidence>
<dbReference type="Gene3D" id="1.10.1200.10">
    <property type="entry name" value="ACP-like"/>
    <property type="match status" value="1"/>
</dbReference>
<dbReference type="InterPro" id="IPR020841">
    <property type="entry name" value="PKS_Beta-ketoAc_synthase_dom"/>
</dbReference>
<dbReference type="InterPro" id="IPR050091">
    <property type="entry name" value="PKS_NRPS_Biosynth_Enz"/>
</dbReference>
<dbReference type="PROSITE" id="PS00012">
    <property type="entry name" value="PHOSPHOPANTETHEINE"/>
    <property type="match status" value="1"/>
</dbReference>
<keyword evidence="1" id="KW-0596">Phosphopantetheine</keyword>